<keyword evidence="2" id="KW-1185">Reference proteome</keyword>
<protein>
    <submittedName>
        <fullName evidence="1">Uncharacterized protein</fullName>
    </submittedName>
</protein>
<organism evidence="1 2">
    <name type="scientific">Peronosclerospora sorghi</name>
    <dbReference type="NCBI Taxonomy" id="230839"/>
    <lineage>
        <taxon>Eukaryota</taxon>
        <taxon>Sar</taxon>
        <taxon>Stramenopiles</taxon>
        <taxon>Oomycota</taxon>
        <taxon>Peronosporomycetes</taxon>
        <taxon>Peronosporales</taxon>
        <taxon>Peronosporaceae</taxon>
        <taxon>Peronosclerospora</taxon>
    </lineage>
</organism>
<reference evidence="1 2" key="1">
    <citation type="journal article" date="2022" name="bioRxiv">
        <title>The genome of the oomycete Peronosclerospora sorghi, a cosmopolitan pathogen of maize and sorghum, is inflated with dispersed pseudogenes.</title>
        <authorList>
            <person name="Fletcher K."/>
            <person name="Martin F."/>
            <person name="Isakeit T."/>
            <person name="Cavanaugh K."/>
            <person name="Magill C."/>
            <person name="Michelmore R."/>
        </authorList>
    </citation>
    <scope>NUCLEOTIDE SEQUENCE [LARGE SCALE GENOMIC DNA]</scope>
    <source>
        <strain evidence="1">P6</strain>
    </source>
</reference>
<accession>A0ACC0W0S8</accession>
<comment type="caution">
    <text evidence="1">The sequence shown here is derived from an EMBL/GenBank/DDBJ whole genome shotgun (WGS) entry which is preliminary data.</text>
</comment>
<sequence>MQIELFHTSHAHTVFFYRPCLYLGTILGTAISGYCGDRLGRAGTLELAALPFLLGLVLVGFACGEVTVLLGRYFLGAAAGMINVIVPIYLAEVSGAHTRGRVVCLQQFLSALGDMSYVALSARFLSLCRDCLGLNVSEWRLLAWIGTFPALLLVLLTQKLPDSPTCLLARHDDRDASFQVLYELFTQDGRVAEQETNAMIHAQVLAKATARRHHGAFFRPVLLCIRLVTLRAVSGFLLEPMITSTLRHRLDRSEDDVLSVTLTVTGAAATGIVACYYLVDRRGRLVALQRGAYAVAIACVFLLFSISNGTGDTDAFLCDSGWAEIIFANAGHQVGLGVVPVILVSELFSVKQHLGAISLVMIWEAIVQMGLTQLLPLVRDVISCRMSLFRLGAGLVMACHLLAIVLS</sequence>
<dbReference type="EMBL" id="CM047584">
    <property type="protein sequence ID" value="KAI9911795.1"/>
    <property type="molecule type" value="Genomic_DNA"/>
</dbReference>
<name>A0ACC0W0S8_9STRA</name>
<evidence type="ECO:0000313" key="2">
    <source>
        <dbReference type="Proteomes" id="UP001163321"/>
    </source>
</evidence>
<proteinExistence type="predicted"/>
<dbReference type="Proteomes" id="UP001163321">
    <property type="component" value="Chromosome 5"/>
</dbReference>
<gene>
    <name evidence="1" type="ORF">PsorP6_008732</name>
</gene>
<evidence type="ECO:0000313" key="1">
    <source>
        <dbReference type="EMBL" id="KAI9911795.1"/>
    </source>
</evidence>